<dbReference type="Pfam" id="PF01144">
    <property type="entry name" value="CoA_trans"/>
    <property type="match status" value="1"/>
</dbReference>
<name>A0A8T7LV38_9CHLR</name>
<evidence type="ECO:0000256" key="1">
    <source>
        <dbReference type="ARBA" id="ARBA00007047"/>
    </source>
</evidence>
<sequence length="268" mass="28697">MQIRLEMIDRPRKGYSILELMACVMSRTLIDGTTVGTGAGSAVARAACRLAQLTHAPNLNYLAGGSGAVNPLLDPLVASSCDYTNYICESVVTMSDVIGSIPTGTTDLFFCGGLQVDRYGNVNLSVIGDYNKPRLRGPGSAALPLMTGARHFIIFMTDHSPRSFVEKVDFRTAPGFLEGGESWRAAKAQGLIKGEGPLLVLSPLAVLDFEEESKTMRLLSVHPGKTVEEVMAATGFSLIVPENVPETSPPSPEELKHLRSFDADGILI</sequence>
<dbReference type="InterPro" id="IPR037171">
    <property type="entry name" value="NagB/RpiA_transferase-like"/>
</dbReference>
<organism evidence="2 4">
    <name type="scientific">Candidatus Chlorohelix allophototropha</name>
    <dbReference type="NCBI Taxonomy" id="3003348"/>
    <lineage>
        <taxon>Bacteria</taxon>
        <taxon>Bacillati</taxon>
        <taxon>Chloroflexota</taxon>
        <taxon>Chloroflexia</taxon>
        <taxon>Candidatus Chloroheliales</taxon>
        <taxon>Candidatus Chloroheliaceae</taxon>
        <taxon>Candidatus Chlorohelix</taxon>
    </lineage>
</organism>
<dbReference type="EMBL" id="CP128399">
    <property type="protein sequence ID" value="WJW67957.1"/>
    <property type="molecule type" value="Genomic_DNA"/>
</dbReference>
<dbReference type="Gene3D" id="3.40.1080.10">
    <property type="entry name" value="Glutaconate Coenzyme A-transferase"/>
    <property type="match status" value="1"/>
</dbReference>
<evidence type="ECO:0000313" key="5">
    <source>
        <dbReference type="Proteomes" id="UP001431572"/>
    </source>
</evidence>
<dbReference type="RefSeq" id="WP_341469853.1">
    <property type="nucleotide sequence ID" value="NZ_CP128399.1"/>
</dbReference>
<dbReference type="InterPro" id="IPR004165">
    <property type="entry name" value="CoA_trans_fam_I"/>
</dbReference>
<accession>A0A8T7LV38</accession>
<reference evidence="3" key="2">
    <citation type="journal article" date="2024" name="Nature">
        <title>Anoxygenic phototroph of the Chloroflexota uses a type I reaction centre.</title>
        <authorList>
            <person name="Tsuji J.M."/>
            <person name="Shaw N.A."/>
            <person name="Nagashima S."/>
            <person name="Venkiteswaran J.J."/>
            <person name="Schiff S.L."/>
            <person name="Watanabe T."/>
            <person name="Fukui M."/>
            <person name="Hanada S."/>
            <person name="Tank M."/>
            <person name="Neufeld J.D."/>
        </authorList>
    </citation>
    <scope>NUCLEOTIDE SEQUENCE</scope>
    <source>
        <strain evidence="3">L227-S17</strain>
    </source>
</reference>
<comment type="similarity">
    <text evidence="1">Belongs to the 3-oxoacid CoA-transferase subunit B family.</text>
</comment>
<evidence type="ECO:0000313" key="4">
    <source>
        <dbReference type="Proteomes" id="UP000521676"/>
    </source>
</evidence>
<reference evidence="2 4" key="1">
    <citation type="submission" date="2020-06" db="EMBL/GenBank/DDBJ databases">
        <title>Anoxygenic phototrophic Chloroflexota member uses a Type I reaction center.</title>
        <authorList>
            <person name="Tsuji J.M."/>
            <person name="Shaw N.A."/>
            <person name="Nagashima S."/>
            <person name="Venkiteswaran J."/>
            <person name="Schiff S.L."/>
            <person name="Hanada S."/>
            <person name="Tank M."/>
            <person name="Neufeld J.D."/>
        </authorList>
    </citation>
    <scope>NUCLEOTIDE SEQUENCE [LARGE SCALE GENOMIC DNA]</scope>
    <source>
        <strain evidence="2">L227-S17</strain>
    </source>
</reference>
<proteinExistence type="inferred from homology"/>
<dbReference type="GO" id="GO:0008410">
    <property type="term" value="F:CoA-transferase activity"/>
    <property type="evidence" value="ECO:0007669"/>
    <property type="project" value="InterPro"/>
</dbReference>
<dbReference type="Proteomes" id="UP001431572">
    <property type="component" value="Chromosome 1"/>
</dbReference>
<dbReference type="PANTHER" id="PTHR43293">
    <property type="entry name" value="ACETATE COA-TRANSFERASE YDIF"/>
    <property type="match status" value="1"/>
</dbReference>
<dbReference type="SMART" id="SM00882">
    <property type="entry name" value="CoA_trans"/>
    <property type="match status" value="1"/>
</dbReference>
<protein>
    <recommendedName>
        <fullName evidence="6">3-oxoadipate--succinyl-CoA transferase subunit B</fullName>
    </recommendedName>
</protein>
<dbReference type="EMBL" id="JACATZ010000001">
    <property type="protein sequence ID" value="NWJ45898.1"/>
    <property type="molecule type" value="Genomic_DNA"/>
</dbReference>
<dbReference type="Proteomes" id="UP000521676">
    <property type="component" value="Unassembled WGS sequence"/>
</dbReference>
<dbReference type="AlphaFoldDB" id="A0A8T7LV38"/>
<gene>
    <name evidence="2" type="ORF">HXX08_08470</name>
    <name evidence="3" type="ORF">OZ401_001038</name>
</gene>
<keyword evidence="5" id="KW-1185">Reference proteome</keyword>
<evidence type="ECO:0000313" key="2">
    <source>
        <dbReference type="EMBL" id="NWJ45898.1"/>
    </source>
</evidence>
<evidence type="ECO:0000313" key="3">
    <source>
        <dbReference type="EMBL" id="WJW67957.1"/>
    </source>
</evidence>
<dbReference type="SUPFAM" id="SSF100950">
    <property type="entry name" value="NagB/RpiA/CoA transferase-like"/>
    <property type="match status" value="1"/>
</dbReference>
<dbReference type="PANTHER" id="PTHR43293:SF3">
    <property type="entry name" value="CHOLESTEROL RING-CLEAVING HYDROLASE IPDB SUBUNIT"/>
    <property type="match status" value="1"/>
</dbReference>
<evidence type="ECO:0008006" key="6">
    <source>
        <dbReference type="Google" id="ProtNLM"/>
    </source>
</evidence>